<dbReference type="GO" id="GO:0016705">
    <property type="term" value="F:oxidoreductase activity, acting on paired donors, with incorporation or reduction of molecular oxygen"/>
    <property type="evidence" value="ECO:0007669"/>
    <property type="project" value="InterPro"/>
</dbReference>
<sequence>MGFLDVVEFDGGLRGLWQLHGNWTHVLALLSILLAIHLSAQAVYRLWFHPLSRFPGPWYMALSSLPHQYTNHIRGTWVRHVTQLHIKYGPIIRIGPDKISLDGSIGWNAVYGHRPGSGERAIEFPKMPSIFPDGKLSLITAEKTVHRRQRRQLAHGFSDSALTSQEPVLMRYVDLLLGCLAERVPENDDGKGGVVEIVSWLNVVTLDIIGHLAFSEPFSCLAKDGHREPWMLSVTEGIRGVGFRRFSQAYPLLGWIFEKLGNSRAVRSLDVVRQASQEKAASRLARPSDEGENDFMAYMMRRTRDGAEGMDRDEVMANAPTLVIAGSETTASALSGFFFHVSQHPDVYAALAAEIRGAFAAEDEIDLRRAASLEYLQAVINEVLRVYPPAAQTQPRVSPGDVIAGAYVPEGTLCYVHQYATFRNPANFTDPDSFAPQRWLPSTHPLYESRFVDDRRAVFKPFSHGPRDCIGKNLAFAEMRLIISRILLRFDFALAHDQSDWFDKQVVLTLWSKGPLYIRLQRRQLEP</sequence>
<dbReference type="PRINTS" id="PR00385">
    <property type="entry name" value="P450"/>
</dbReference>
<evidence type="ECO:0000313" key="9">
    <source>
        <dbReference type="Proteomes" id="UP000226431"/>
    </source>
</evidence>
<dbReference type="Pfam" id="PF00067">
    <property type="entry name" value="p450"/>
    <property type="match status" value="1"/>
</dbReference>
<comment type="caution">
    <text evidence="8">The sequence shown here is derived from an EMBL/GenBank/DDBJ whole genome shotgun (WGS) entry which is preliminary data.</text>
</comment>
<proteinExistence type="inferred from homology"/>
<dbReference type="OrthoDB" id="1470350at2759"/>
<dbReference type="GO" id="GO:0020037">
    <property type="term" value="F:heme binding"/>
    <property type="evidence" value="ECO:0007669"/>
    <property type="project" value="InterPro"/>
</dbReference>
<dbReference type="EMBL" id="NJES01000112">
    <property type="protein sequence ID" value="PHH77612.1"/>
    <property type="molecule type" value="Genomic_DNA"/>
</dbReference>
<evidence type="ECO:0000256" key="2">
    <source>
        <dbReference type="ARBA" id="ARBA00010617"/>
    </source>
</evidence>
<keyword evidence="5 6" id="KW-0408">Iron</keyword>
<comment type="similarity">
    <text evidence="2 7">Belongs to the cytochrome P450 family.</text>
</comment>
<dbReference type="InterPro" id="IPR001128">
    <property type="entry name" value="Cyt_P450"/>
</dbReference>
<dbReference type="GO" id="GO:0005506">
    <property type="term" value="F:iron ion binding"/>
    <property type="evidence" value="ECO:0007669"/>
    <property type="project" value="InterPro"/>
</dbReference>
<dbReference type="Gene3D" id="1.10.630.10">
    <property type="entry name" value="Cytochrome P450"/>
    <property type="match status" value="1"/>
</dbReference>
<evidence type="ECO:0000256" key="5">
    <source>
        <dbReference type="ARBA" id="ARBA00023004"/>
    </source>
</evidence>
<comment type="cofactor">
    <cofactor evidence="1 6">
        <name>heme</name>
        <dbReference type="ChEBI" id="CHEBI:30413"/>
    </cofactor>
</comment>
<evidence type="ECO:0000256" key="6">
    <source>
        <dbReference type="PIRSR" id="PIRSR602401-1"/>
    </source>
</evidence>
<evidence type="ECO:0000256" key="3">
    <source>
        <dbReference type="ARBA" id="ARBA00022617"/>
    </source>
</evidence>
<feature type="binding site" description="axial binding residue" evidence="6">
    <location>
        <position position="469"/>
    </location>
    <ligand>
        <name>heme</name>
        <dbReference type="ChEBI" id="CHEBI:30413"/>
    </ligand>
    <ligandPart>
        <name>Fe</name>
        <dbReference type="ChEBI" id="CHEBI:18248"/>
    </ligandPart>
</feature>
<reference evidence="8 9" key="1">
    <citation type="submission" date="2017-06" db="EMBL/GenBank/DDBJ databases">
        <title>Ant-infecting Ophiocordyceps genomes reveal a high diversity of potential behavioral manipulation genes and a possible major role for enterotoxins.</title>
        <authorList>
            <person name="De Bekker C."/>
            <person name="Evans H.C."/>
            <person name="Brachmann A."/>
            <person name="Hughes D.P."/>
        </authorList>
    </citation>
    <scope>NUCLEOTIDE SEQUENCE [LARGE SCALE GENOMIC DNA]</scope>
    <source>
        <strain evidence="8 9">Map16</strain>
    </source>
</reference>
<organism evidence="8 9">
    <name type="scientific">Ophiocordyceps camponoti-rufipedis</name>
    <dbReference type="NCBI Taxonomy" id="2004952"/>
    <lineage>
        <taxon>Eukaryota</taxon>
        <taxon>Fungi</taxon>
        <taxon>Dikarya</taxon>
        <taxon>Ascomycota</taxon>
        <taxon>Pezizomycotina</taxon>
        <taxon>Sordariomycetes</taxon>
        <taxon>Hypocreomycetidae</taxon>
        <taxon>Hypocreales</taxon>
        <taxon>Ophiocordycipitaceae</taxon>
        <taxon>Ophiocordyceps</taxon>
    </lineage>
</organism>
<keyword evidence="9" id="KW-1185">Reference proteome</keyword>
<dbReference type="PROSITE" id="PS00086">
    <property type="entry name" value="CYTOCHROME_P450"/>
    <property type="match status" value="1"/>
</dbReference>
<dbReference type="InterPro" id="IPR036396">
    <property type="entry name" value="Cyt_P450_sf"/>
</dbReference>
<name>A0A2C5ZD08_9HYPO</name>
<evidence type="ECO:0000256" key="1">
    <source>
        <dbReference type="ARBA" id="ARBA00001971"/>
    </source>
</evidence>
<keyword evidence="7" id="KW-0503">Monooxygenase</keyword>
<gene>
    <name evidence="8" type="ORF">CDD80_439</name>
</gene>
<accession>A0A2C5ZD08</accession>
<keyword evidence="7" id="KW-0560">Oxidoreductase</keyword>
<dbReference type="Proteomes" id="UP000226431">
    <property type="component" value="Unassembled WGS sequence"/>
</dbReference>
<dbReference type="GO" id="GO:0004497">
    <property type="term" value="F:monooxygenase activity"/>
    <property type="evidence" value="ECO:0007669"/>
    <property type="project" value="UniProtKB-KW"/>
</dbReference>
<dbReference type="PANTHER" id="PTHR24305:SF210">
    <property type="entry name" value="CYTOCHROME P450 MONOOXYGENASE ASQL-RELATED"/>
    <property type="match status" value="1"/>
</dbReference>
<dbReference type="CDD" id="cd11058">
    <property type="entry name" value="CYP60B-like"/>
    <property type="match status" value="1"/>
</dbReference>
<dbReference type="SUPFAM" id="SSF48264">
    <property type="entry name" value="Cytochrome P450"/>
    <property type="match status" value="1"/>
</dbReference>
<evidence type="ECO:0000313" key="8">
    <source>
        <dbReference type="EMBL" id="PHH77612.1"/>
    </source>
</evidence>
<evidence type="ECO:0008006" key="10">
    <source>
        <dbReference type="Google" id="ProtNLM"/>
    </source>
</evidence>
<keyword evidence="3 6" id="KW-0349">Heme</keyword>
<evidence type="ECO:0000256" key="4">
    <source>
        <dbReference type="ARBA" id="ARBA00022723"/>
    </source>
</evidence>
<keyword evidence="4 6" id="KW-0479">Metal-binding</keyword>
<dbReference type="STRING" id="2004952.A0A2C5ZD08"/>
<dbReference type="InterPro" id="IPR050121">
    <property type="entry name" value="Cytochrome_P450_monoxygenase"/>
</dbReference>
<dbReference type="PRINTS" id="PR00463">
    <property type="entry name" value="EP450I"/>
</dbReference>
<dbReference type="AlphaFoldDB" id="A0A2C5ZD08"/>
<protein>
    <recommendedName>
        <fullName evidence="10">Cytochrome P450</fullName>
    </recommendedName>
</protein>
<evidence type="ECO:0000256" key="7">
    <source>
        <dbReference type="RuleBase" id="RU000461"/>
    </source>
</evidence>
<dbReference type="PANTHER" id="PTHR24305">
    <property type="entry name" value="CYTOCHROME P450"/>
    <property type="match status" value="1"/>
</dbReference>
<dbReference type="InterPro" id="IPR017972">
    <property type="entry name" value="Cyt_P450_CS"/>
</dbReference>
<dbReference type="InterPro" id="IPR002401">
    <property type="entry name" value="Cyt_P450_E_grp-I"/>
</dbReference>